<feature type="domain" description="Transposase IS204/IS1001/IS1096/IS1165 DDE" evidence="1">
    <location>
        <begin position="1"/>
        <end position="45"/>
    </location>
</feature>
<sequence>MWKPYLKVIAKKAGDALHILDQFHIMANMSKAIDEIRAKETKEHVSALRRD</sequence>
<evidence type="ECO:0000259" key="1">
    <source>
        <dbReference type="Pfam" id="PF01610"/>
    </source>
</evidence>
<dbReference type="InterPro" id="IPR002560">
    <property type="entry name" value="Transposase_DDE"/>
</dbReference>
<evidence type="ECO:0000313" key="2">
    <source>
        <dbReference type="EMBL" id="VFK55673.1"/>
    </source>
</evidence>
<reference evidence="2" key="1">
    <citation type="submission" date="2019-02" db="EMBL/GenBank/DDBJ databases">
        <authorList>
            <person name="Gruber-Vodicka R. H."/>
            <person name="Seah K. B. B."/>
        </authorList>
    </citation>
    <scope>NUCLEOTIDE SEQUENCE</scope>
    <source>
        <strain evidence="2">BECK_BY1</strain>
    </source>
</reference>
<protein>
    <submittedName>
        <fullName evidence="2">Transposase</fullName>
    </submittedName>
</protein>
<proteinExistence type="predicted"/>
<gene>
    <name evidence="2" type="ORF">BECKTUN1418D_GA0071000_103519</name>
</gene>
<dbReference type="EMBL" id="CAADFX010000035">
    <property type="protein sequence ID" value="VFK55673.1"/>
    <property type="molecule type" value="Genomic_DNA"/>
</dbReference>
<name>A0A450ZPC2_9GAMM</name>
<dbReference type="AlphaFoldDB" id="A0A450ZPC2"/>
<organism evidence="2">
    <name type="scientific">Candidatus Kentrum sp. TUN</name>
    <dbReference type="NCBI Taxonomy" id="2126343"/>
    <lineage>
        <taxon>Bacteria</taxon>
        <taxon>Pseudomonadati</taxon>
        <taxon>Pseudomonadota</taxon>
        <taxon>Gammaproteobacteria</taxon>
        <taxon>Candidatus Kentrum</taxon>
    </lineage>
</organism>
<dbReference type="Pfam" id="PF01610">
    <property type="entry name" value="DDE_Tnp_ISL3"/>
    <property type="match status" value="1"/>
</dbReference>
<accession>A0A450ZPC2</accession>